<reference evidence="1 2" key="1">
    <citation type="journal article" date="2012" name="BMC Genomics">
        <title>Comparative genomics of the classical Bordetella subspecies: the evolution and exchange of virulence-associated diversity amongst closely related pathogens.</title>
        <authorList>
            <person name="Park J."/>
            <person name="Zhang Y."/>
            <person name="Buboltz A.M."/>
            <person name="Zhang X."/>
            <person name="Schuster S.C."/>
            <person name="Ahuja U."/>
            <person name="Liu M."/>
            <person name="Miller J.F."/>
            <person name="Sebaihia M."/>
            <person name="Bentley S.D."/>
            <person name="Parkhill J."/>
            <person name="Harvill E.T."/>
        </authorList>
    </citation>
    <scope>NUCLEOTIDE SEQUENCE [LARGE SCALE GENOMIC DNA]</scope>
    <source>
        <strain evidence="1 2">253</strain>
    </source>
</reference>
<organism evidence="1 2">
    <name type="scientific">Bordetella bronchiseptica 253</name>
    <dbReference type="NCBI Taxonomy" id="568707"/>
    <lineage>
        <taxon>Bacteria</taxon>
        <taxon>Pseudomonadati</taxon>
        <taxon>Pseudomonadota</taxon>
        <taxon>Betaproteobacteria</taxon>
        <taxon>Burkholderiales</taxon>
        <taxon>Alcaligenaceae</taxon>
        <taxon>Bordetella</taxon>
    </lineage>
</organism>
<dbReference type="KEGG" id="bbh:BN112_2202"/>
<dbReference type="Gene3D" id="3.40.50.10320">
    <property type="entry name" value="LmbE-like"/>
    <property type="match status" value="1"/>
</dbReference>
<evidence type="ECO:0000313" key="2">
    <source>
        <dbReference type="Proteomes" id="UP000007564"/>
    </source>
</evidence>
<dbReference type="EMBL" id="HE965806">
    <property type="protein sequence ID" value="CCJ54119.1"/>
    <property type="molecule type" value="Genomic_DNA"/>
</dbReference>
<evidence type="ECO:0000313" key="1">
    <source>
        <dbReference type="EMBL" id="CCJ54119.1"/>
    </source>
</evidence>
<accession>A0A0C6P2W1</accession>
<dbReference type="Proteomes" id="UP000007564">
    <property type="component" value="Chromosome"/>
</dbReference>
<dbReference type="SUPFAM" id="SSF102588">
    <property type="entry name" value="LmbE-like"/>
    <property type="match status" value="1"/>
</dbReference>
<gene>
    <name evidence="1" type="ORF">BN112_2202</name>
</gene>
<dbReference type="GO" id="GO:0016811">
    <property type="term" value="F:hydrolase activity, acting on carbon-nitrogen (but not peptide) bonds, in linear amides"/>
    <property type="evidence" value="ECO:0007669"/>
    <property type="project" value="TreeGrafter"/>
</dbReference>
<dbReference type="AlphaFoldDB" id="A0A0C6P2W1"/>
<dbReference type="InterPro" id="IPR024078">
    <property type="entry name" value="LmbE-like_dom_sf"/>
</dbReference>
<dbReference type="InterPro" id="IPR003737">
    <property type="entry name" value="GlcNAc_PI_deacetylase-related"/>
</dbReference>
<dbReference type="OrthoDB" id="7253851at2"/>
<dbReference type="PANTHER" id="PTHR12993">
    <property type="entry name" value="N-ACETYLGLUCOSAMINYL-PHOSPHATIDYLINOSITOL DE-N-ACETYLASE-RELATED"/>
    <property type="match status" value="1"/>
</dbReference>
<protein>
    <recommendedName>
        <fullName evidence="3">PIG-L domain-containing protein</fullName>
    </recommendedName>
</protein>
<sequence>MASAILVVTAHVGDFVWRCGGAMALHAQRGVDVRLVCLSYGENGESNAAWQANPDGARDEVKQVRRAEAEAAAAILGAAGVDFYDLGDYPMPESPDAVRRLSQTLRAVRPAAVITHPEHDPSNLDHCRAYDMVLRARMQAMAPGHGADYIVPPQVLCFEPHQSELCGFKPNLLLDISAVWEQKQRAMQAMATQRNLWAYYERVALQRGAQAGRRAKTTATAYAEAYQSIFPAVVPAFVE</sequence>
<dbReference type="RefSeq" id="WP_003809169.1">
    <property type="nucleotide sequence ID" value="NC_019382.1"/>
</dbReference>
<dbReference type="HOGENOM" id="CLU_049311_1_0_4"/>
<proteinExistence type="predicted"/>
<name>A0A0C6P2W1_BORBO</name>
<evidence type="ECO:0008006" key="3">
    <source>
        <dbReference type="Google" id="ProtNLM"/>
    </source>
</evidence>
<dbReference type="PANTHER" id="PTHR12993:SF29">
    <property type="entry name" value="BLR3841 PROTEIN"/>
    <property type="match status" value="1"/>
</dbReference>
<dbReference type="Pfam" id="PF02585">
    <property type="entry name" value="PIG-L"/>
    <property type="match status" value="1"/>
</dbReference>
<dbReference type="GeneID" id="93202791"/>